<evidence type="ECO:0000256" key="6">
    <source>
        <dbReference type="ARBA" id="ARBA00022512"/>
    </source>
</evidence>
<keyword evidence="10 20" id="KW-0732">Signal</keyword>
<name>A0AAN9RQD5_PSOTE</name>
<dbReference type="InterPro" id="IPR001611">
    <property type="entry name" value="Leu-rich_rpt"/>
</dbReference>
<evidence type="ECO:0000313" key="23">
    <source>
        <dbReference type="EMBL" id="KAK7380447.1"/>
    </source>
</evidence>
<dbReference type="FunFam" id="3.80.10.10:FF:000095">
    <property type="entry name" value="LRR receptor-like serine/threonine-protein kinase GSO1"/>
    <property type="match status" value="1"/>
</dbReference>
<comment type="caution">
    <text evidence="23">The sequence shown here is derived from an EMBL/GenBank/DDBJ whole genome shotgun (WGS) entry which is preliminary data.</text>
</comment>
<evidence type="ECO:0000256" key="17">
    <source>
        <dbReference type="ARBA" id="ARBA00023180"/>
    </source>
</evidence>
<dbReference type="Proteomes" id="UP001386955">
    <property type="component" value="Unassembled WGS sequence"/>
</dbReference>
<evidence type="ECO:0000256" key="13">
    <source>
        <dbReference type="ARBA" id="ARBA00022989"/>
    </source>
</evidence>
<evidence type="ECO:0000256" key="7">
    <source>
        <dbReference type="ARBA" id="ARBA00022525"/>
    </source>
</evidence>
<evidence type="ECO:0000256" key="15">
    <source>
        <dbReference type="ARBA" id="ARBA00023157"/>
    </source>
</evidence>
<dbReference type="SMART" id="SM00369">
    <property type="entry name" value="LRR_TYP"/>
    <property type="match status" value="6"/>
</dbReference>
<keyword evidence="13 19" id="KW-1133">Transmembrane helix</keyword>
<comment type="subcellular location">
    <subcellularLocation>
        <location evidence="3">Cell membrane</location>
        <topology evidence="3">Single-pass type I membrane protein</topology>
    </subcellularLocation>
    <subcellularLocation>
        <location evidence="1">Membrane</location>
        <topology evidence="1">Peripheral membrane protein</topology>
    </subcellularLocation>
    <subcellularLocation>
        <location evidence="2">Secreted</location>
        <location evidence="2">Cell wall</location>
    </subcellularLocation>
</comment>
<dbReference type="AlphaFoldDB" id="A0AAN9RQD5"/>
<dbReference type="GO" id="GO:0005886">
    <property type="term" value="C:plasma membrane"/>
    <property type="evidence" value="ECO:0007669"/>
    <property type="project" value="UniProtKB-SubCell"/>
</dbReference>
<dbReference type="InterPro" id="IPR025875">
    <property type="entry name" value="Leu-rich_rpt_4"/>
</dbReference>
<dbReference type="InterPro" id="IPR032675">
    <property type="entry name" value="LRR_dom_sf"/>
</dbReference>
<evidence type="ECO:0000256" key="2">
    <source>
        <dbReference type="ARBA" id="ARBA00004191"/>
    </source>
</evidence>
<dbReference type="GO" id="GO:0099402">
    <property type="term" value="P:plant organ development"/>
    <property type="evidence" value="ECO:0007669"/>
    <property type="project" value="UniProtKB-ARBA"/>
</dbReference>
<dbReference type="Pfam" id="PF23598">
    <property type="entry name" value="LRR_14"/>
    <property type="match status" value="1"/>
</dbReference>
<gene>
    <name evidence="23" type="ORF">VNO78_32958</name>
</gene>
<keyword evidence="8" id="KW-0433">Leucine-rich repeat</keyword>
<evidence type="ECO:0000256" key="18">
    <source>
        <dbReference type="ARBA" id="ARBA00038043"/>
    </source>
</evidence>
<dbReference type="PROSITE" id="PS51450">
    <property type="entry name" value="LRR"/>
    <property type="match status" value="1"/>
</dbReference>
<dbReference type="PANTHER" id="PTHR48063">
    <property type="entry name" value="LRR RECEPTOR-LIKE KINASE"/>
    <property type="match status" value="1"/>
</dbReference>
<keyword evidence="16" id="KW-0675">Receptor</keyword>
<dbReference type="InterPro" id="IPR046956">
    <property type="entry name" value="RLP23-like"/>
</dbReference>
<comment type="similarity">
    <text evidence="4">Belongs to the RLP family.</text>
</comment>
<dbReference type="InterPro" id="IPR055414">
    <property type="entry name" value="LRR_R13L4/SHOC2-like"/>
</dbReference>
<keyword evidence="12" id="KW-0611">Plant defense</keyword>
<evidence type="ECO:0000256" key="19">
    <source>
        <dbReference type="SAM" id="Phobius"/>
    </source>
</evidence>
<evidence type="ECO:0000259" key="21">
    <source>
        <dbReference type="Pfam" id="PF08263"/>
    </source>
</evidence>
<keyword evidence="9 19" id="KW-0812">Transmembrane</keyword>
<evidence type="ECO:0000256" key="10">
    <source>
        <dbReference type="ARBA" id="ARBA00022729"/>
    </source>
</evidence>
<dbReference type="InterPro" id="IPR013210">
    <property type="entry name" value="LRR_N_plant-typ"/>
</dbReference>
<feature type="transmembrane region" description="Helical" evidence="19">
    <location>
        <begin position="816"/>
        <end position="838"/>
    </location>
</feature>
<keyword evidence="24" id="KW-1185">Reference proteome</keyword>
<keyword evidence="11" id="KW-0677">Repeat</keyword>
<comment type="similarity">
    <text evidence="18">Belongs to the polygalacturonase-inhibiting protein family.</text>
</comment>
<keyword evidence="6" id="KW-0134">Cell wall</keyword>
<sequence length="862" mass="96100">MGNYFLKIWFAILVCFSHTKLSILGFIPPSQTLSVKCIEKERKALLDFKQGLQDYSSMLSTWSDDDNNKDCCKWKGIECNNETGHVKGLLLGASNIHYLIGDDFSISPFLELQNMEYLDLSGHSFPDCQIPEQLGSFKNLRYLNLSYTIFVGGIPYQLGNLSNLECLDLQWSFLEGAIPSELGNLSKLEYLDLNHNDLYGAIPSQLGKLTSLQYLDLRYNLVDGEIPYQLGNLSQLRYLDLGESSLSGAVPFQVGNLPFLHTLKLGSNIDINFNDAKWLTSLMSLTTLHLNFYYRLSDNNISSLFASHSNLSASLSILDLSGNKLTSSTFQLLANCSLNLQELYLSNNDIVLSSPHYLNLPSLVILDLSYNNLTSSIFQENFNFSSKLQKLQLANCSLTDRSFLVTSTSMKKSSSSLLSLDLSSNLLKSSTIFHWISNFTTNLHSLSLDMNLLEGPIPCGLGKVMNSLELLSIASNKLQGEIPTSLGNICTLQGLSLNNNNLSGEISSFIQNSSWCNGHVFQTLDLSYNKITGMLPNISILTSLRTLDLSNNQLTGDITEYHLINLTELLTLDLSGNYLFLKFGIAWIPPFQLTVLGLASCKMGPNFPSWIETQSQLSFLDIYNAGIDDFVPEWLWNKLQAIQKMNMSCNTLRGTIPNLPIKDYEFLNPEHLLKSIDLSSNNLTGKIPREVGGYLDGLVSLNLSRNNLHGEIPCEIGNLASLEFIDLSRNHLSGKIPTSLSKIDRLAKLDLSNNCLVGRIPWGRQLQTLDVTGFEGNPGLCGEKLNKSCPGEETKVEVQGTPIHGEDDNSIFYEALYMSFGFGFFIGFWGLLGSILLWQPWRNSYLSFLNRLTLSILVMVKD</sequence>
<keyword evidence="14 19" id="KW-0472">Membrane</keyword>
<keyword evidence="7" id="KW-0964">Secreted</keyword>
<evidence type="ECO:0000313" key="24">
    <source>
        <dbReference type="Proteomes" id="UP001386955"/>
    </source>
</evidence>
<dbReference type="PANTHER" id="PTHR48063:SF98">
    <property type="entry name" value="LRR RECEPTOR-LIKE SERINE_THREONINE-PROTEIN KINASE FLS2"/>
    <property type="match status" value="1"/>
</dbReference>
<evidence type="ECO:0000256" key="8">
    <source>
        <dbReference type="ARBA" id="ARBA00022614"/>
    </source>
</evidence>
<proteinExistence type="inferred from homology"/>
<organism evidence="23 24">
    <name type="scientific">Psophocarpus tetragonolobus</name>
    <name type="common">Winged bean</name>
    <name type="synonym">Dolichos tetragonolobus</name>
    <dbReference type="NCBI Taxonomy" id="3891"/>
    <lineage>
        <taxon>Eukaryota</taxon>
        <taxon>Viridiplantae</taxon>
        <taxon>Streptophyta</taxon>
        <taxon>Embryophyta</taxon>
        <taxon>Tracheophyta</taxon>
        <taxon>Spermatophyta</taxon>
        <taxon>Magnoliopsida</taxon>
        <taxon>eudicotyledons</taxon>
        <taxon>Gunneridae</taxon>
        <taxon>Pentapetalae</taxon>
        <taxon>rosids</taxon>
        <taxon>fabids</taxon>
        <taxon>Fabales</taxon>
        <taxon>Fabaceae</taxon>
        <taxon>Papilionoideae</taxon>
        <taxon>50 kb inversion clade</taxon>
        <taxon>NPAAA clade</taxon>
        <taxon>indigoferoid/millettioid clade</taxon>
        <taxon>Phaseoleae</taxon>
        <taxon>Psophocarpus</taxon>
    </lineage>
</organism>
<dbReference type="GO" id="GO:0006952">
    <property type="term" value="P:defense response"/>
    <property type="evidence" value="ECO:0007669"/>
    <property type="project" value="UniProtKB-KW"/>
</dbReference>
<keyword evidence="15" id="KW-1015">Disulfide bond</keyword>
<evidence type="ECO:0000256" key="11">
    <source>
        <dbReference type="ARBA" id="ARBA00022737"/>
    </source>
</evidence>
<feature type="chain" id="PRO_5043019720" evidence="20">
    <location>
        <begin position="22"/>
        <end position="862"/>
    </location>
</feature>
<dbReference type="SUPFAM" id="SSF52058">
    <property type="entry name" value="L domain-like"/>
    <property type="match status" value="2"/>
</dbReference>
<feature type="domain" description="Leucine-rich repeat-containing N-terminal plant-type" evidence="21">
    <location>
        <begin position="40"/>
        <end position="80"/>
    </location>
</feature>
<feature type="domain" description="Disease resistance R13L4/SHOC-2-like LRR" evidence="22">
    <location>
        <begin position="180"/>
        <end position="372"/>
    </location>
</feature>
<dbReference type="SUPFAM" id="SSF52047">
    <property type="entry name" value="RNI-like"/>
    <property type="match status" value="1"/>
</dbReference>
<evidence type="ECO:0000256" key="5">
    <source>
        <dbReference type="ARBA" id="ARBA00022475"/>
    </source>
</evidence>
<dbReference type="Gene3D" id="3.80.10.10">
    <property type="entry name" value="Ribonuclease Inhibitor"/>
    <property type="match status" value="5"/>
</dbReference>
<evidence type="ECO:0000259" key="22">
    <source>
        <dbReference type="Pfam" id="PF23598"/>
    </source>
</evidence>
<accession>A0AAN9RQD5</accession>
<evidence type="ECO:0000256" key="14">
    <source>
        <dbReference type="ARBA" id="ARBA00023136"/>
    </source>
</evidence>
<evidence type="ECO:0000256" key="9">
    <source>
        <dbReference type="ARBA" id="ARBA00022692"/>
    </source>
</evidence>
<dbReference type="InterPro" id="IPR003591">
    <property type="entry name" value="Leu-rich_rpt_typical-subtyp"/>
</dbReference>
<dbReference type="Pfam" id="PF13855">
    <property type="entry name" value="LRR_8"/>
    <property type="match status" value="1"/>
</dbReference>
<dbReference type="Pfam" id="PF08263">
    <property type="entry name" value="LRRNT_2"/>
    <property type="match status" value="1"/>
</dbReference>
<evidence type="ECO:0000256" key="12">
    <source>
        <dbReference type="ARBA" id="ARBA00022821"/>
    </source>
</evidence>
<evidence type="ECO:0000256" key="20">
    <source>
        <dbReference type="SAM" id="SignalP"/>
    </source>
</evidence>
<reference evidence="23 24" key="1">
    <citation type="submission" date="2024-01" db="EMBL/GenBank/DDBJ databases">
        <title>The genomes of 5 underutilized Papilionoideae crops provide insights into root nodulation and disease resistanc.</title>
        <authorList>
            <person name="Jiang F."/>
        </authorList>
    </citation>
    <scope>NUCLEOTIDE SEQUENCE [LARGE SCALE GENOMIC DNA]</scope>
    <source>
        <strain evidence="23">DUOXIRENSHENG_FW03</strain>
        <tissue evidence="23">Leaves</tissue>
    </source>
</reference>
<evidence type="ECO:0000256" key="3">
    <source>
        <dbReference type="ARBA" id="ARBA00004251"/>
    </source>
</evidence>
<protein>
    <submittedName>
        <fullName evidence="23">Uncharacterized protein</fullName>
    </submittedName>
</protein>
<keyword evidence="5" id="KW-1003">Cell membrane</keyword>
<dbReference type="FunFam" id="3.80.10.10:FF:000400">
    <property type="entry name" value="Nuclear pore complex protein NUP107"/>
    <property type="match status" value="1"/>
</dbReference>
<dbReference type="EMBL" id="JAYMYS010000009">
    <property type="protein sequence ID" value="KAK7380447.1"/>
    <property type="molecule type" value="Genomic_DNA"/>
</dbReference>
<evidence type="ECO:0000256" key="4">
    <source>
        <dbReference type="ARBA" id="ARBA00009592"/>
    </source>
</evidence>
<dbReference type="PRINTS" id="PR00019">
    <property type="entry name" value="LEURICHRPT"/>
</dbReference>
<evidence type="ECO:0000256" key="1">
    <source>
        <dbReference type="ARBA" id="ARBA00004170"/>
    </source>
</evidence>
<keyword evidence="17" id="KW-0325">Glycoprotein</keyword>
<dbReference type="GO" id="GO:0009653">
    <property type="term" value="P:anatomical structure morphogenesis"/>
    <property type="evidence" value="ECO:0007669"/>
    <property type="project" value="UniProtKB-ARBA"/>
</dbReference>
<dbReference type="Pfam" id="PF00560">
    <property type="entry name" value="LRR_1"/>
    <property type="match status" value="3"/>
</dbReference>
<feature type="signal peptide" evidence="20">
    <location>
        <begin position="1"/>
        <end position="21"/>
    </location>
</feature>
<dbReference type="Pfam" id="PF12799">
    <property type="entry name" value="LRR_4"/>
    <property type="match status" value="1"/>
</dbReference>
<evidence type="ECO:0000256" key="16">
    <source>
        <dbReference type="ARBA" id="ARBA00023170"/>
    </source>
</evidence>